<comment type="caution">
    <text evidence="13 14">Lacks conserved residue(s) required for the propagation of feature annotation.</text>
</comment>
<dbReference type="EMBL" id="JAACJJ010000002">
    <property type="protein sequence ID" value="KAF5329406.1"/>
    <property type="molecule type" value="Genomic_DNA"/>
</dbReference>
<dbReference type="GO" id="GO:0006656">
    <property type="term" value="P:phosphatidylcholine biosynthetic process"/>
    <property type="evidence" value="ECO:0007669"/>
    <property type="project" value="UniProtKB-UniRule"/>
</dbReference>
<evidence type="ECO:0000256" key="2">
    <source>
        <dbReference type="ARBA" id="ARBA00022516"/>
    </source>
</evidence>
<feature type="transmembrane region" description="Helical" evidence="13 14">
    <location>
        <begin position="200"/>
        <end position="219"/>
    </location>
</feature>
<keyword evidence="12 13" id="KW-1208">Phospholipid metabolism</keyword>
<comment type="catalytic activity">
    <reaction evidence="13 14">
        <text>a 1,2-diacyl-sn-glycero-3-phosphoethanolamine + S-adenosyl-L-methionine = a 1,2-diacyl-sn-glycero-3-phospho-N-methylethanolamine + S-adenosyl-L-homocysteine + H(+)</text>
        <dbReference type="Rhea" id="RHEA:11164"/>
        <dbReference type="ChEBI" id="CHEBI:15378"/>
        <dbReference type="ChEBI" id="CHEBI:57856"/>
        <dbReference type="ChEBI" id="CHEBI:59789"/>
        <dbReference type="ChEBI" id="CHEBI:64573"/>
        <dbReference type="ChEBI" id="CHEBI:64612"/>
        <dbReference type="EC" id="2.1.1.17"/>
    </reaction>
</comment>
<reference evidence="16 17" key="1">
    <citation type="journal article" date="2020" name="ISME J.">
        <title>Uncovering the hidden diversity of litter-decomposition mechanisms in mushroom-forming fungi.</title>
        <authorList>
            <person name="Floudas D."/>
            <person name="Bentzer J."/>
            <person name="Ahren D."/>
            <person name="Johansson T."/>
            <person name="Persson P."/>
            <person name="Tunlid A."/>
        </authorList>
    </citation>
    <scope>NUCLEOTIDE SEQUENCE [LARGE SCALE GENOMIC DNA]</scope>
    <source>
        <strain evidence="16 17">CBS 101986</strain>
    </source>
</reference>
<evidence type="ECO:0000256" key="11">
    <source>
        <dbReference type="ARBA" id="ARBA00023209"/>
    </source>
</evidence>
<comment type="pathway">
    <text evidence="13 14">Phospholipid metabolism; phosphatidylcholine biosynthesis.</text>
</comment>
<dbReference type="UniPathway" id="UPA00753"/>
<evidence type="ECO:0000256" key="6">
    <source>
        <dbReference type="ARBA" id="ARBA00022692"/>
    </source>
</evidence>
<dbReference type="PANTHER" id="PTHR32138:SF0">
    <property type="entry name" value="PHOSPHATIDYLETHANOLAMINE N-METHYLTRANSFERASE"/>
    <property type="match status" value="1"/>
</dbReference>
<dbReference type="PIRSF" id="PIRSF000383">
    <property type="entry name" value="PEAMT"/>
    <property type="match status" value="1"/>
</dbReference>
<keyword evidence="17" id="KW-1185">Reference proteome</keyword>
<sequence>MTHLRQRKPPSADVVSKPPQEQPEPVRKEEVVWGKTPGGEVFRVPTTQDVITTLFNPAYPKSHLDLLNLCLLGFQIVLYLILSRKAAQIFFFFYFAFWRAAYDGGLGWVLTKQSKKKWIVREIQRLDWLDEKAHPNIRNWIKKQLVDKMGKDYSFDELPLEYNTWLLFRQAVDVILVNDFLSYCMFAFSCFRVPEDLSMFVHIMRWVGGVALIGFNLWVKTEAHNVVKDYGWYWGDCFFERGALVFDGVFELAPHPMYSVGYAGYYGLSLISGSYAVLFVSLAGHACQFAFLICFENPHIERFYGQPKAIAKRTPIVTKKISGGGEVVTPEPSTSTAPVLPSSYPPTPSVTEGDTATDTELETEVEDDVSPLVPGSSRGGKVKSRNGNATRHQQNFSIDSTISNGDVADFHSSTSSAPRNGTAVGAGGSQKRKAISHHDLLNKYFRRDAVVIRNVDLLRATDAMLVLIIGYGIGFAFLPKLSYSSSLVVHFVHSLVWCLFHYFGLGFLLLEQSKNKFLVRHYLKNYHYDHVQIDGGQGAIIEAFSNWKSIYNLSMCMTYVSVIGLAWKAYSVPTDWTVGNELLRHTIGILLVGLHMWATHESYEVLGIFGWFFGDFFMEEFPAHLDYTGIYRYLNNPEAFGGAAYFGLALISGSKLVLSLAVIRHLANWWFLSSVEHPHMRKLYGDSLRKDAGFVKVMKNVASKNAKILESRAGKHAPEIKRVAREVIGTFDKVYEETADAVEEFLARSAPRISEVVQDTKILLRQSREKLVITRVANDISSYDTSKYRVSIIPSRATGQLAFHLGEAITIKWQAPHKHSRKDWIGLYRVGANKSRQITKTSSMGMWLPVHGEEWDGDVPLGYERAPGAHLDADKGTVTFKGNTLPWIVGQYEVRYHHDGKYNVMSMDGPIGIFVDKPTEVNFSTVRESLKHIVPLCLDSDPSLIPLSCRKPELGDSAPAKGAEIPFTSDPLSNDDPGHPETEDRDPDDFSFWSERQAKRISVAVKQIFDVEYAPEVIVADANLTTLANRILVSKEMLSPSSPGVQ</sequence>
<evidence type="ECO:0000256" key="1">
    <source>
        <dbReference type="ARBA" id="ARBA00004127"/>
    </source>
</evidence>
<keyword evidence="10 13" id="KW-0472">Membrane</keyword>
<dbReference type="HAMAP" id="MF_03217">
    <property type="entry name" value="PEMT"/>
    <property type="match status" value="1"/>
</dbReference>
<evidence type="ECO:0000256" key="7">
    <source>
        <dbReference type="ARBA" id="ARBA00022824"/>
    </source>
</evidence>
<protein>
    <recommendedName>
        <fullName evidence="13 14">Phosphatidylethanolamine N-methyltransferase</fullName>
        <shortName evidence="13">PE methyltransferase</shortName>
        <shortName evidence="13 14">PEAMT</shortName>
        <shortName evidence="13">PEMT</shortName>
        <ecNumber evidence="13 14">2.1.1.17</ecNumber>
    </recommendedName>
</protein>
<keyword evidence="2 13" id="KW-0444">Lipid biosynthesis</keyword>
<name>A0A8H5BUE5_9AGAR</name>
<organism evidence="16 17">
    <name type="scientific">Psilocybe cf. subviscida</name>
    <dbReference type="NCBI Taxonomy" id="2480587"/>
    <lineage>
        <taxon>Eukaryota</taxon>
        <taxon>Fungi</taxon>
        <taxon>Dikarya</taxon>
        <taxon>Basidiomycota</taxon>
        <taxon>Agaricomycotina</taxon>
        <taxon>Agaricomycetes</taxon>
        <taxon>Agaricomycetidae</taxon>
        <taxon>Agaricales</taxon>
        <taxon>Agaricineae</taxon>
        <taxon>Strophariaceae</taxon>
        <taxon>Psilocybe</taxon>
    </lineage>
</organism>
<evidence type="ECO:0000313" key="16">
    <source>
        <dbReference type="EMBL" id="KAF5329406.1"/>
    </source>
</evidence>
<feature type="transmembrane region" description="Helical" evidence="13 14">
    <location>
        <begin position="487"/>
        <end position="510"/>
    </location>
</feature>
<keyword evidence="7 13" id="KW-0256">Endoplasmic reticulum</keyword>
<feature type="transmembrane region" description="Helical" evidence="13 14">
    <location>
        <begin position="643"/>
        <end position="663"/>
    </location>
</feature>
<evidence type="ECO:0000256" key="15">
    <source>
        <dbReference type="SAM" id="MobiDB-lite"/>
    </source>
</evidence>
<dbReference type="GO" id="GO:0032259">
    <property type="term" value="P:methylation"/>
    <property type="evidence" value="ECO:0007669"/>
    <property type="project" value="UniProtKB-KW"/>
</dbReference>
<comment type="subcellular location">
    <subcellularLocation>
        <location evidence="1">Endomembrane system</location>
        <topology evidence="1">Multi-pass membrane protein</topology>
    </subcellularLocation>
    <subcellularLocation>
        <location evidence="13 14">Endoplasmic reticulum membrane</location>
        <topology evidence="13 14">Multi-pass membrane protein</topology>
    </subcellularLocation>
</comment>
<evidence type="ECO:0000256" key="3">
    <source>
        <dbReference type="ARBA" id="ARBA00022603"/>
    </source>
</evidence>
<feature type="transmembrane region" description="Helical" evidence="13 14">
    <location>
        <begin position="89"/>
        <end position="110"/>
    </location>
</feature>
<keyword evidence="11 13" id="KW-0594">Phospholipid biosynthesis</keyword>
<dbReference type="PANTHER" id="PTHR32138">
    <property type="entry name" value="PHOSPHATIDYLETHANOLAMINE N-METHYLTRANSFERASE"/>
    <property type="match status" value="1"/>
</dbReference>
<dbReference type="Proteomes" id="UP000567179">
    <property type="component" value="Unassembled WGS sequence"/>
</dbReference>
<dbReference type="AlphaFoldDB" id="A0A8H5BUE5"/>
<evidence type="ECO:0000313" key="17">
    <source>
        <dbReference type="Proteomes" id="UP000567179"/>
    </source>
</evidence>
<evidence type="ECO:0000256" key="8">
    <source>
        <dbReference type="ARBA" id="ARBA00022989"/>
    </source>
</evidence>
<proteinExistence type="inferred from homology"/>
<evidence type="ECO:0000256" key="10">
    <source>
        <dbReference type="ARBA" id="ARBA00023136"/>
    </source>
</evidence>
<evidence type="ECO:0000256" key="9">
    <source>
        <dbReference type="ARBA" id="ARBA00023098"/>
    </source>
</evidence>
<dbReference type="GO" id="GO:0004608">
    <property type="term" value="F:phosphatidylethanolamine N-methyltransferase activity"/>
    <property type="evidence" value="ECO:0007669"/>
    <property type="project" value="UniProtKB-UniRule"/>
</dbReference>
<keyword evidence="9 13" id="KW-0443">Lipid metabolism</keyword>
<keyword evidence="4 13" id="KW-0808">Transferase</keyword>
<evidence type="ECO:0000256" key="14">
    <source>
        <dbReference type="RuleBase" id="RU361122"/>
    </source>
</evidence>
<feature type="region of interest" description="Disordered" evidence="15">
    <location>
        <begin position="323"/>
        <end position="391"/>
    </location>
</feature>
<evidence type="ECO:0000256" key="5">
    <source>
        <dbReference type="ARBA" id="ARBA00022691"/>
    </source>
</evidence>
<dbReference type="InterPro" id="IPR016219">
    <property type="entry name" value="Phosphatid-EA_MeTrfase_fun"/>
</dbReference>
<keyword evidence="5 13" id="KW-0949">S-adenosyl-L-methionine</keyword>
<dbReference type="InterPro" id="IPR007318">
    <property type="entry name" value="Phopholipid_MeTrfase"/>
</dbReference>
<gene>
    <name evidence="16" type="ORF">D9619_008973</name>
</gene>
<dbReference type="OrthoDB" id="4583at2759"/>
<comment type="similarity">
    <text evidence="13 14">Belongs to the class VI-like SAM-binding methyltransferase superfamily. CHO2 family.</text>
</comment>
<comment type="function">
    <text evidence="13 14">Catalyzes the first step of the methylation pathway of phosphatidylcholine biosynthesis, the SAM-dependent methylation of phosphatidylethanolamine (PE) to phosphatidylmonomethylethanolamine (PMME).</text>
</comment>
<dbReference type="EC" id="2.1.1.17" evidence="13 14"/>
<feature type="region of interest" description="Disordered" evidence="15">
    <location>
        <begin position="410"/>
        <end position="430"/>
    </location>
</feature>
<evidence type="ECO:0000256" key="12">
    <source>
        <dbReference type="ARBA" id="ARBA00023264"/>
    </source>
</evidence>
<dbReference type="Pfam" id="PF04191">
    <property type="entry name" value="PEMT"/>
    <property type="match status" value="2"/>
</dbReference>
<keyword evidence="8 13" id="KW-1133">Transmembrane helix</keyword>
<feature type="transmembrane region" description="Helical" evidence="13 14">
    <location>
        <begin position="66"/>
        <end position="82"/>
    </location>
</feature>
<dbReference type="GO" id="GO:0005789">
    <property type="term" value="C:endoplasmic reticulum membrane"/>
    <property type="evidence" value="ECO:0007669"/>
    <property type="project" value="UniProtKB-SubCell"/>
</dbReference>
<evidence type="ECO:0000256" key="4">
    <source>
        <dbReference type="ARBA" id="ARBA00022679"/>
    </source>
</evidence>
<feature type="region of interest" description="Disordered" evidence="15">
    <location>
        <begin position="955"/>
        <end position="989"/>
    </location>
</feature>
<feature type="compositionally biased region" description="Acidic residues" evidence="15">
    <location>
        <begin position="355"/>
        <end position="369"/>
    </location>
</feature>
<accession>A0A8H5BUE5</accession>
<evidence type="ECO:0000256" key="13">
    <source>
        <dbReference type="HAMAP-Rule" id="MF_03217"/>
    </source>
</evidence>
<feature type="region of interest" description="Disordered" evidence="15">
    <location>
        <begin position="1"/>
        <end position="27"/>
    </location>
</feature>
<comment type="caution">
    <text evidence="16">The sequence shown here is derived from an EMBL/GenBank/DDBJ whole genome shotgun (WGS) entry which is preliminary data.</text>
</comment>
<keyword evidence="6 13" id="KW-0812">Transmembrane</keyword>
<feature type="transmembrane region" description="Helical" evidence="13 14">
    <location>
        <begin position="463"/>
        <end position="481"/>
    </location>
</feature>
<dbReference type="PROSITE" id="PS51598">
    <property type="entry name" value="SAM_CHO2"/>
    <property type="match status" value="1"/>
</dbReference>
<keyword evidence="3 13" id="KW-0489">Methyltransferase</keyword>